<feature type="region of interest" description="Disordered" evidence="1">
    <location>
        <begin position="1"/>
        <end position="24"/>
    </location>
</feature>
<comment type="caution">
    <text evidence="2">The sequence shown here is derived from an EMBL/GenBank/DDBJ whole genome shotgun (WGS) entry which is preliminary data.</text>
</comment>
<reference evidence="2" key="1">
    <citation type="journal article" date="2015" name="Nature">
        <title>Complex archaea that bridge the gap between prokaryotes and eukaryotes.</title>
        <authorList>
            <person name="Spang A."/>
            <person name="Saw J.H."/>
            <person name="Jorgensen S.L."/>
            <person name="Zaremba-Niedzwiedzka K."/>
            <person name="Martijn J."/>
            <person name="Lind A.E."/>
            <person name="van Eijk R."/>
            <person name="Schleper C."/>
            <person name="Guy L."/>
            <person name="Ettema T.J."/>
        </authorList>
    </citation>
    <scope>NUCLEOTIDE SEQUENCE</scope>
</reference>
<evidence type="ECO:0000256" key="1">
    <source>
        <dbReference type="SAM" id="MobiDB-lite"/>
    </source>
</evidence>
<accession>A0A0F9TAQ6</accession>
<protein>
    <submittedName>
        <fullName evidence="2">Uncharacterized protein</fullName>
    </submittedName>
</protein>
<dbReference type="AlphaFoldDB" id="A0A0F9TAQ6"/>
<gene>
    <name evidence="2" type="ORF">LCGC14_0414620</name>
</gene>
<sequence length="155" mass="17297">MQKRHLQIWVDEEEGPPQVDPADLPTPDEVLYQAPNSDTTRKACGNCIMFGTKDRSCTIHASEVDIDPLQICGYYVFGPPMETRIDHPGMDSVTPDLSGLMETSIGSSCDICVHYSFDETCHAVQQDGRYAKVDPLGCCTRWYPHLDDDNPGNPY</sequence>
<name>A0A0F9TAQ6_9ZZZZ</name>
<dbReference type="EMBL" id="LAZR01000370">
    <property type="protein sequence ID" value="KKN72067.1"/>
    <property type="molecule type" value="Genomic_DNA"/>
</dbReference>
<proteinExistence type="predicted"/>
<organism evidence="2">
    <name type="scientific">marine sediment metagenome</name>
    <dbReference type="NCBI Taxonomy" id="412755"/>
    <lineage>
        <taxon>unclassified sequences</taxon>
        <taxon>metagenomes</taxon>
        <taxon>ecological metagenomes</taxon>
    </lineage>
</organism>
<evidence type="ECO:0000313" key="2">
    <source>
        <dbReference type="EMBL" id="KKN72067.1"/>
    </source>
</evidence>